<feature type="chain" id="PRO_5021010647" evidence="2">
    <location>
        <begin position="20"/>
        <end position="133"/>
    </location>
</feature>
<dbReference type="EMBL" id="SDHW01000001">
    <property type="protein sequence ID" value="RXK62739.1"/>
    <property type="molecule type" value="Genomic_DNA"/>
</dbReference>
<dbReference type="RefSeq" id="WP_129130109.1">
    <property type="nucleotide sequence ID" value="NZ_SDHW01000001.1"/>
</dbReference>
<name>A0A4Q1CPZ6_9BACT</name>
<feature type="signal peptide" evidence="2">
    <location>
        <begin position="1"/>
        <end position="19"/>
    </location>
</feature>
<evidence type="ECO:0000313" key="3">
    <source>
        <dbReference type="EMBL" id="RXK62739.1"/>
    </source>
</evidence>
<reference evidence="3 4" key="1">
    <citation type="submission" date="2019-01" db="EMBL/GenBank/DDBJ databases">
        <title>Lacibacter sp. strain TTM-7.</title>
        <authorList>
            <person name="Chen W.-M."/>
        </authorList>
    </citation>
    <scope>NUCLEOTIDE SEQUENCE [LARGE SCALE GENOMIC DNA]</scope>
    <source>
        <strain evidence="3 4">TTM-7</strain>
    </source>
</reference>
<keyword evidence="2" id="KW-0732">Signal</keyword>
<gene>
    <name evidence="3" type="ORF">ESA94_07005</name>
</gene>
<dbReference type="AlphaFoldDB" id="A0A4Q1CPZ6"/>
<comment type="caution">
    <text evidence="3">The sequence shown here is derived from an EMBL/GenBank/DDBJ whole genome shotgun (WGS) entry which is preliminary data.</text>
</comment>
<organism evidence="3 4">
    <name type="scientific">Lacibacter luteus</name>
    <dbReference type="NCBI Taxonomy" id="2508719"/>
    <lineage>
        <taxon>Bacteria</taxon>
        <taxon>Pseudomonadati</taxon>
        <taxon>Bacteroidota</taxon>
        <taxon>Chitinophagia</taxon>
        <taxon>Chitinophagales</taxon>
        <taxon>Chitinophagaceae</taxon>
        <taxon>Lacibacter</taxon>
    </lineage>
</organism>
<evidence type="ECO:0000256" key="2">
    <source>
        <dbReference type="SAM" id="SignalP"/>
    </source>
</evidence>
<feature type="region of interest" description="Disordered" evidence="1">
    <location>
        <begin position="78"/>
        <end position="108"/>
    </location>
</feature>
<accession>A0A4Q1CPZ6</accession>
<evidence type="ECO:0000256" key="1">
    <source>
        <dbReference type="SAM" id="MobiDB-lite"/>
    </source>
</evidence>
<sequence length="133" mass="14729">MKKATLLCLFTVAAISSKAQTPKLFVTDSSIAKPQQLLFPNRIIAKTDKGIVYALPQDNMPVFVPDSSVVNNMPNALKESTTSSFMPNPYYPGKPKTNPAPITTDSSGKQVPFKLHQYKQKPVIIKKIERTHN</sequence>
<dbReference type="OrthoDB" id="681128at2"/>
<proteinExistence type="predicted"/>
<evidence type="ECO:0000313" key="4">
    <source>
        <dbReference type="Proteomes" id="UP000290204"/>
    </source>
</evidence>
<protein>
    <submittedName>
        <fullName evidence="3">Uncharacterized protein</fullName>
    </submittedName>
</protein>
<dbReference type="Proteomes" id="UP000290204">
    <property type="component" value="Unassembled WGS sequence"/>
</dbReference>
<keyword evidence="4" id="KW-1185">Reference proteome</keyword>